<dbReference type="SUPFAM" id="SSF55729">
    <property type="entry name" value="Acyl-CoA N-acyltransferases (Nat)"/>
    <property type="match status" value="1"/>
</dbReference>
<dbReference type="PROSITE" id="PS51186">
    <property type="entry name" value="GNAT"/>
    <property type="match status" value="1"/>
</dbReference>
<feature type="domain" description="N-acetyltransferase" evidence="1">
    <location>
        <begin position="23"/>
        <end position="184"/>
    </location>
</feature>
<evidence type="ECO:0000313" key="3">
    <source>
        <dbReference type="Proteomes" id="UP000287908"/>
    </source>
</evidence>
<name>A0A432ZJF9_9GAMM</name>
<comment type="caution">
    <text evidence="2">The sequence shown here is derived from an EMBL/GenBank/DDBJ whole genome shotgun (WGS) entry which is preliminary data.</text>
</comment>
<sequence>MGNLEQTADIGKYTVLKLDLPNPKFESSYRDYIDELGDEERYPFPLDFDHTDFLGMLDRIEGFRSGETVPVGMVSSSTFWLIDNNEILGCTNIRHTLNEQIEHAGGHIGLSIRPSYRSKGLGKILLNMSLNKARELGINEVHIHCHSTNSSSKAMIESCGGVLDSTVKVGDEEISRYLISPSRPTSTEGDL</sequence>
<keyword evidence="3" id="KW-1185">Reference proteome</keyword>
<evidence type="ECO:0000259" key="1">
    <source>
        <dbReference type="PROSITE" id="PS51186"/>
    </source>
</evidence>
<organism evidence="2 3">
    <name type="scientific">Idiomarina seosinensis</name>
    <dbReference type="NCBI Taxonomy" id="281739"/>
    <lineage>
        <taxon>Bacteria</taxon>
        <taxon>Pseudomonadati</taxon>
        <taxon>Pseudomonadota</taxon>
        <taxon>Gammaproteobacteria</taxon>
        <taxon>Alteromonadales</taxon>
        <taxon>Idiomarinaceae</taxon>
        <taxon>Idiomarina</taxon>
    </lineage>
</organism>
<dbReference type="AlphaFoldDB" id="A0A432ZJF9"/>
<dbReference type="PANTHER" id="PTHR39173">
    <property type="entry name" value="ACETYLTRANSFERASE"/>
    <property type="match status" value="1"/>
</dbReference>
<dbReference type="Proteomes" id="UP000287908">
    <property type="component" value="Unassembled WGS sequence"/>
</dbReference>
<reference evidence="2 3" key="1">
    <citation type="journal article" date="2011" name="Front. Microbiol.">
        <title>Genomic signatures of strain selection and enhancement in Bacillus atrophaeus var. globigii, a historical biowarfare simulant.</title>
        <authorList>
            <person name="Gibbons H.S."/>
            <person name="Broomall S.M."/>
            <person name="McNew L.A."/>
            <person name="Daligault H."/>
            <person name="Chapman C."/>
            <person name="Bruce D."/>
            <person name="Karavis M."/>
            <person name="Krepps M."/>
            <person name="McGregor P.A."/>
            <person name="Hong C."/>
            <person name="Park K.H."/>
            <person name="Akmal A."/>
            <person name="Feldman A."/>
            <person name="Lin J.S."/>
            <person name="Chang W.E."/>
            <person name="Higgs B.W."/>
            <person name="Demirev P."/>
            <person name="Lindquist J."/>
            <person name="Liem A."/>
            <person name="Fochler E."/>
            <person name="Read T.D."/>
            <person name="Tapia R."/>
            <person name="Johnson S."/>
            <person name="Bishop-Lilly K.A."/>
            <person name="Detter C."/>
            <person name="Han C."/>
            <person name="Sozhamannan S."/>
            <person name="Rosenzweig C.N."/>
            <person name="Skowronski E.W."/>
        </authorList>
    </citation>
    <scope>NUCLEOTIDE SEQUENCE [LARGE SCALE GENOMIC DNA]</scope>
    <source>
        <strain evidence="2 3">CL-SP19</strain>
    </source>
</reference>
<dbReference type="Pfam" id="PF00583">
    <property type="entry name" value="Acetyltransf_1"/>
    <property type="match status" value="1"/>
</dbReference>
<dbReference type="EMBL" id="PIQF01000001">
    <property type="protein sequence ID" value="RUO78147.1"/>
    <property type="molecule type" value="Genomic_DNA"/>
</dbReference>
<dbReference type="PANTHER" id="PTHR39173:SF1">
    <property type="entry name" value="ACETYLTRANSFERASE"/>
    <property type="match status" value="1"/>
</dbReference>
<evidence type="ECO:0000313" key="2">
    <source>
        <dbReference type="EMBL" id="RUO78147.1"/>
    </source>
</evidence>
<dbReference type="GO" id="GO:0016747">
    <property type="term" value="F:acyltransferase activity, transferring groups other than amino-acyl groups"/>
    <property type="evidence" value="ECO:0007669"/>
    <property type="project" value="InterPro"/>
</dbReference>
<keyword evidence="2" id="KW-0808">Transferase</keyword>
<proteinExistence type="predicted"/>
<dbReference type="OrthoDB" id="9797989at2"/>
<accession>A0A432ZJF9</accession>
<dbReference type="InterPro" id="IPR000182">
    <property type="entry name" value="GNAT_dom"/>
</dbReference>
<dbReference type="Gene3D" id="3.40.630.30">
    <property type="match status" value="1"/>
</dbReference>
<protein>
    <submittedName>
        <fullName evidence="2">GNAT family N-acetyltransferase</fullName>
    </submittedName>
</protein>
<dbReference type="InterPro" id="IPR016181">
    <property type="entry name" value="Acyl_CoA_acyltransferase"/>
</dbReference>
<dbReference type="CDD" id="cd04301">
    <property type="entry name" value="NAT_SF"/>
    <property type="match status" value="1"/>
</dbReference>
<gene>
    <name evidence="2" type="ORF">CWI81_05195</name>
</gene>